<evidence type="ECO:0000313" key="1">
    <source>
        <dbReference type="EMBL" id="RMC06631.1"/>
    </source>
</evidence>
<dbReference type="AlphaFoldDB" id="A0A3M0K2L3"/>
<dbReference type="Proteomes" id="UP000269221">
    <property type="component" value="Unassembled WGS sequence"/>
</dbReference>
<evidence type="ECO:0000313" key="2">
    <source>
        <dbReference type="Proteomes" id="UP000269221"/>
    </source>
</evidence>
<gene>
    <name evidence="1" type="ORF">DUI87_16069</name>
</gene>
<protein>
    <submittedName>
        <fullName evidence="1">Uncharacterized protein</fullName>
    </submittedName>
</protein>
<comment type="caution">
    <text evidence="1">The sequence shown here is derived from an EMBL/GenBank/DDBJ whole genome shotgun (WGS) entry which is preliminary data.</text>
</comment>
<dbReference type="PANTHER" id="PTHR33332">
    <property type="entry name" value="REVERSE TRANSCRIPTASE DOMAIN-CONTAINING PROTEIN"/>
    <property type="match status" value="1"/>
</dbReference>
<sequence length="242" mass="28266">MKFNKAKCKVLHLSWGNPKQNTGWVKNGLRAALRRNWGVVVDKKLDKAQQCAVQKANCVLGCIQNSVASRAREVVSSLYSALMRPHPEHCVQLWGFQQKKDVELLQQVQRGIAKMIKGLEHLYHEDRWRNLELSILENRLLWRDHTVSFQCLKGAYRKAGEEFFKRTCNNRTWGNGFKMKEYRFGLVIRNKFFTIRMVKHWNRLPGEVVVVPSLKVFKPSWMRLAAARFSERRPMPMAGSLK</sequence>
<proteinExistence type="predicted"/>
<dbReference type="EMBL" id="QRBI01000120">
    <property type="protein sequence ID" value="RMC06631.1"/>
    <property type="molecule type" value="Genomic_DNA"/>
</dbReference>
<reference evidence="1 2" key="1">
    <citation type="submission" date="2018-07" db="EMBL/GenBank/DDBJ databases">
        <title>A high quality draft genome assembly of the barn swallow (H. rustica rustica).</title>
        <authorList>
            <person name="Formenti G."/>
            <person name="Chiara M."/>
            <person name="Poveda L."/>
            <person name="Francoijs K.-J."/>
            <person name="Bonisoli-Alquati A."/>
            <person name="Canova L."/>
            <person name="Gianfranceschi L."/>
            <person name="Horner D.S."/>
            <person name="Saino N."/>
        </authorList>
    </citation>
    <scope>NUCLEOTIDE SEQUENCE [LARGE SCALE GENOMIC DNA]</scope>
    <source>
        <strain evidence="1">Chelidonia</strain>
        <tissue evidence="1">Blood</tissue>
    </source>
</reference>
<keyword evidence="2" id="KW-1185">Reference proteome</keyword>
<dbReference type="STRING" id="333673.A0A3M0K2L3"/>
<name>A0A3M0K2L3_HIRRU</name>
<dbReference type="OrthoDB" id="6154697at2759"/>
<organism evidence="1 2">
    <name type="scientific">Hirundo rustica rustica</name>
    <dbReference type="NCBI Taxonomy" id="333673"/>
    <lineage>
        <taxon>Eukaryota</taxon>
        <taxon>Metazoa</taxon>
        <taxon>Chordata</taxon>
        <taxon>Craniata</taxon>
        <taxon>Vertebrata</taxon>
        <taxon>Euteleostomi</taxon>
        <taxon>Archelosauria</taxon>
        <taxon>Archosauria</taxon>
        <taxon>Dinosauria</taxon>
        <taxon>Saurischia</taxon>
        <taxon>Theropoda</taxon>
        <taxon>Coelurosauria</taxon>
        <taxon>Aves</taxon>
        <taxon>Neognathae</taxon>
        <taxon>Neoaves</taxon>
        <taxon>Telluraves</taxon>
        <taxon>Australaves</taxon>
        <taxon>Passeriformes</taxon>
        <taxon>Sylvioidea</taxon>
        <taxon>Hirundinidae</taxon>
        <taxon>Hirundo</taxon>
    </lineage>
</organism>
<accession>A0A3M0K2L3</accession>